<keyword evidence="1" id="KW-0812">Transmembrane</keyword>
<evidence type="ECO:0000313" key="2">
    <source>
        <dbReference type="EMBL" id="CAG9321315.1"/>
    </source>
</evidence>
<organism evidence="2 3">
    <name type="scientific">Blepharisma stoltei</name>
    <dbReference type="NCBI Taxonomy" id="1481888"/>
    <lineage>
        <taxon>Eukaryota</taxon>
        <taxon>Sar</taxon>
        <taxon>Alveolata</taxon>
        <taxon>Ciliophora</taxon>
        <taxon>Postciliodesmatophora</taxon>
        <taxon>Heterotrichea</taxon>
        <taxon>Heterotrichida</taxon>
        <taxon>Blepharismidae</taxon>
        <taxon>Blepharisma</taxon>
    </lineage>
</organism>
<dbReference type="Proteomes" id="UP001162131">
    <property type="component" value="Unassembled WGS sequence"/>
</dbReference>
<feature type="transmembrane region" description="Helical" evidence="1">
    <location>
        <begin position="12"/>
        <end position="33"/>
    </location>
</feature>
<protein>
    <recommendedName>
        <fullName evidence="4">NADH dehydrogenase subunit 1</fullName>
    </recommendedName>
</protein>
<name>A0AAU9J7Z4_9CILI</name>
<reference evidence="2" key="1">
    <citation type="submission" date="2021-09" db="EMBL/GenBank/DDBJ databases">
        <authorList>
            <consortium name="AG Swart"/>
            <person name="Singh M."/>
            <person name="Singh A."/>
            <person name="Seah K."/>
            <person name="Emmerich C."/>
        </authorList>
    </citation>
    <scope>NUCLEOTIDE SEQUENCE</scope>
    <source>
        <strain evidence="2">ATCC30299</strain>
    </source>
</reference>
<proteinExistence type="predicted"/>
<keyword evidence="1" id="KW-1133">Transmembrane helix</keyword>
<keyword evidence="1" id="KW-0472">Membrane</keyword>
<evidence type="ECO:0000313" key="3">
    <source>
        <dbReference type="Proteomes" id="UP001162131"/>
    </source>
</evidence>
<sequence>MSFVSDFSDFLVLLDMIICLAFLIGVGVCWISLEMRRWDFRFVGILIFTLWGGNRSSVCSKGVGLVWDDALQAFGCREWPLRSVWG</sequence>
<dbReference type="AlphaFoldDB" id="A0AAU9J7Z4"/>
<dbReference type="EMBL" id="CAJZBQ010000028">
    <property type="protein sequence ID" value="CAG9321315.1"/>
    <property type="molecule type" value="Genomic_DNA"/>
</dbReference>
<evidence type="ECO:0008006" key="4">
    <source>
        <dbReference type="Google" id="ProtNLM"/>
    </source>
</evidence>
<accession>A0AAU9J7Z4</accession>
<gene>
    <name evidence="2" type="ORF">BSTOLATCC_MIC28600</name>
</gene>
<comment type="caution">
    <text evidence="2">The sequence shown here is derived from an EMBL/GenBank/DDBJ whole genome shotgun (WGS) entry which is preliminary data.</text>
</comment>
<evidence type="ECO:0000256" key="1">
    <source>
        <dbReference type="SAM" id="Phobius"/>
    </source>
</evidence>
<keyword evidence="3" id="KW-1185">Reference proteome</keyword>